<name>A0A6G9YFN0_9NOCA</name>
<dbReference type="KEGG" id="nah:F5544_20045"/>
<feature type="transmembrane region" description="Helical" evidence="1">
    <location>
        <begin position="12"/>
        <end position="35"/>
    </location>
</feature>
<protein>
    <recommendedName>
        <fullName evidence="4">Mammalian cell entry protein</fullName>
    </recommendedName>
</protein>
<sequence length="176" mass="18996">MTRQISLRISTILTALAVTVLLATTVTFVTLWALARSELHDRDVRAADDRHAEQVAIDYAVGSSTIDYRDPKAWLTRLQANTTKELAAKFAATAPQLEQVITPLQWTSTAKPIRAVVASESGGVYRVDAFLDVASTSSQAPQGGRNTVAYDITVDRNQDWKITSVGGGLQGPLAGR</sequence>
<proteinExistence type="predicted"/>
<keyword evidence="3" id="KW-1185">Reference proteome</keyword>
<reference evidence="2 3" key="1">
    <citation type="journal article" date="2019" name="ACS Chem. Biol.">
        <title>Identification and Mobilization of a Cryptic Antibiotic Biosynthesis Gene Locus from a Human-Pathogenic Nocardia Isolate.</title>
        <authorList>
            <person name="Herisse M."/>
            <person name="Ishida K."/>
            <person name="Porter J.L."/>
            <person name="Howden B."/>
            <person name="Hertweck C."/>
            <person name="Stinear T.P."/>
            <person name="Pidot S.J."/>
        </authorList>
    </citation>
    <scope>NUCLEOTIDE SEQUENCE [LARGE SCALE GENOMIC DNA]</scope>
    <source>
        <strain evidence="2 3">AUSMDU00012717</strain>
    </source>
</reference>
<evidence type="ECO:0000313" key="2">
    <source>
        <dbReference type="EMBL" id="QIS11877.1"/>
    </source>
</evidence>
<keyword evidence="1" id="KW-0812">Transmembrane</keyword>
<keyword evidence="1" id="KW-0472">Membrane</keyword>
<gene>
    <name evidence="2" type="ORF">F5544_20045</name>
</gene>
<evidence type="ECO:0000256" key="1">
    <source>
        <dbReference type="SAM" id="Phobius"/>
    </source>
</evidence>
<dbReference type="RefSeq" id="WP_238847350.1">
    <property type="nucleotide sequence ID" value="NZ_CP046172.1"/>
</dbReference>
<evidence type="ECO:0000313" key="3">
    <source>
        <dbReference type="Proteomes" id="UP000503540"/>
    </source>
</evidence>
<dbReference type="AlphaFoldDB" id="A0A6G9YFN0"/>
<dbReference type="Proteomes" id="UP000503540">
    <property type="component" value="Chromosome"/>
</dbReference>
<evidence type="ECO:0008006" key="4">
    <source>
        <dbReference type="Google" id="ProtNLM"/>
    </source>
</evidence>
<organism evidence="2 3">
    <name type="scientific">Nocardia arthritidis</name>
    <dbReference type="NCBI Taxonomy" id="228602"/>
    <lineage>
        <taxon>Bacteria</taxon>
        <taxon>Bacillati</taxon>
        <taxon>Actinomycetota</taxon>
        <taxon>Actinomycetes</taxon>
        <taxon>Mycobacteriales</taxon>
        <taxon>Nocardiaceae</taxon>
        <taxon>Nocardia</taxon>
    </lineage>
</organism>
<dbReference type="EMBL" id="CP046172">
    <property type="protein sequence ID" value="QIS11877.1"/>
    <property type="molecule type" value="Genomic_DNA"/>
</dbReference>
<keyword evidence="1" id="KW-1133">Transmembrane helix</keyword>
<accession>A0A6G9YFN0</accession>